<feature type="domain" description="NlpC/P60" evidence="6">
    <location>
        <begin position="274"/>
        <end position="396"/>
    </location>
</feature>
<proteinExistence type="inferred from homology"/>
<evidence type="ECO:0000256" key="2">
    <source>
        <dbReference type="ARBA" id="ARBA00022670"/>
    </source>
</evidence>
<evidence type="ECO:0000256" key="5">
    <source>
        <dbReference type="SAM" id="Coils"/>
    </source>
</evidence>
<evidence type="ECO:0000256" key="4">
    <source>
        <dbReference type="ARBA" id="ARBA00022807"/>
    </source>
</evidence>
<evidence type="ECO:0000313" key="7">
    <source>
        <dbReference type="EMBL" id="DAD96113.1"/>
    </source>
</evidence>
<dbReference type="Gene3D" id="3.90.1720.10">
    <property type="entry name" value="endopeptidase domain like (from Nostoc punctiforme)"/>
    <property type="match status" value="1"/>
</dbReference>
<dbReference type="InterPro" id="IPR038765">
    <property type="entry name" value="Papain-like_cys_pep_sf"/>
</dbReference>
<accession>A0A8S5NN26</accession>
<name>A0A8S5NN26_9CAUD</name>
<protein>
    <submittedName>
        <fullName evidence="7">NlpC/P60 family</fullName>
    </submittedName>
</protein>
<dbReference type="InterPro" id="IPR000064">
    <property type="entry name" value="NLP_P60_dom"/>
</dbReference>
<dbReference type="GO" id="GO:0001897">
    <property type="term" value="P:symbiont-mediated cytolysis of host cell"/>
    <property type="evidence" value="ECO:0007669"/>
    <property type="project" value="UniProtKB-ARBA"/>
</dbReference>
<feature type="coiled-coil region" evidence="5">
    <location>
        <begin position="527"/>
        <end position="554"/>
    </location>
</feature>
<reference evidence="7" key="1">
    <citation type="journal article" date="2021" name="Proc. Natl. Acad. Sci. U.S.A.">
        <title>A Catalog of Tens of Thousands of Viruses from Human Metagenomes Reveals Hidden Associations with Chronic Diseases.</title>
        <authorList>
            <person name="Tisza M.J."/>
            <person name="Buck C.B."/>
        </authorList>
    </citation>
    <scope>NUCLEOTIDE SEQUENCE</scope>
    <source>
        <strain evidence="7">Ct2th6</strain>
    </source>
</reference>
<keyword evidence="2" id="KW-0645">Protease</keyword>
<dbReference type="Pfam" id="PF00877">
    <property type="entry name" value="NLPC_P60"/>
    <property type="match status" value="1"/>
</dbReference>
<dbReference type="GO" id="GO:0008234">
    <property type="term" value="F:cysteine-type peptidase activity"/>
    <property type="evidence" value="ECO:0007669"/>
    <property type="project" value="UniProtKB-KW"/>
</dbReference>
<dbReference type="SUPFAM" id="SSF54001">
    <property type="entry name" value="Cysteine proteinases"/>
    <property type="match status" value="1"/>
</dbReference>
<evidence type="ECO:0000256" key="3">
    <source>
        <dbReference type="ARBA" id="ARBA00022801"/>
    </source>
</evidence>
<dbReference type="GO" id="GO:0006508">
    <property type="term" value="P:proteolysis"/>
    <property type="evidence" value="ECO:0007669"/>
    <property type="project" value="UniProtKB-KW"/>
</dbReference>
<keyword evidence="3" id="KW-0378">Hydrolase</keyword>
<organism evidence="7">
    <name type="scientific">Myoviridae sp. ct2th6</name>
    <dbReference type="NCBI Taxonomy" id="2826606"/>
    <lineage>
        <taxon>Viruses</taxon>
        <taxon>Duplodnaviria</taxon>
        <taxon>Heunggongvirae</taxon>
        <taxon>Uroviricota</taxon>
        <taxon>Caudoviricetes</taxon>
    </lineage>
</organism>
<dbReference type="EMBL" id="BK015209">
    <property type="protein sequence ID" value="DAD96113.1"/>
    <property type="molecule type" value="Genomic_DNA"/>
</dbReference>
<comment type="similarity">
    <text evidence="1">Belongs to the peptidase C40 family.</text>
</comment>
<dbReference type="PROSITE" id="PS51935">
    <property type="entry name" value="NLPC_P60"/>
    <property type="match status" value="1"/>
</dbReference>
<evidence type="ECO:0000259" key="6">
    <source>
        <dbReference type="PROSITE" id="PS51935"/>
    </source>
</evidence>
<keyword evidence="4" id="KW-0788">Thiol protease</keyword>
<sequence>MGGNTVGTDMMGKALGAVSETIGKAWLKNQNDKIFDAKNDYEQRINTLMDDENTGLFNTHQGKAAENLQKDYTDQEQKIYQQVLQDHGISSDYAVRAFGEQRAQSQTSNLRMIDKYQRKQMEDYAGNQISLMTSNMVNQSVKDPDSLITNFGSWEKNTTAILAGLSMDSAAIDVKMKALKNDKAKEIMQSYLTTGDYSAGLNAIAYMKSQGIDEPTLKAYKDQFLQKKMTREIKSSAEDYVKGNGLNLTTMTWKQFRDAWRKDHPAPTSQGKGSVTGNQIAEFARNNYTEGDQWMGSVTKDPTIQCDSWTADVYAKTGLFPDGTITHGSDFGDAYHKAGDGYEPQAGDFIDGEKHVGIYLGNGQYMARNSSGGIHIGSMDEWNEWFGRPIGYGSVAEARGEAPDDMSNEERAELQDKSDAALKQQYAEIRSNQVAYIQSRVQNITKGILEMEQNGSTPGQAYEYAADIVNNDPLLKDSSAGVTLLGRLMNQKRTYEKSQNRAANVGRGLDTSGCLKEKGFNALEGFIGTKINSIEDLDNTIKDLQEEGVYLTAEQDAKIRKDVIDCGNGVGTFAVKIPDDDATIAAMCYTNTSAVTSTAKMLIKREIMDFKNEQGRDPDNDELRTIYYDVIGKEGLDSTGKTKIGGINIFGVNLFGDDYEAPTMSKAQAYNDHIRETSQAVDEDGNPNGFYIDVDYGNGKTETKWVSDEQMRQISNGELSVFDI</sequence>
<evidence type="ECO:0000256" key="1">
    <source>
        <dbReference type="ARBA" id="ARBA00007074"/>
    </source>
</evidence>
<keyword evidence="5" id="KW-0175">Coiled coil</keyword>